<feature type="region of interest" description="Disordered" evidence="1">
    <location>
        <begin position="467"/>
        <end position="598"/>
    </location>
</feature>
<evidence type="ECO:0000256" key="1">
    <source>
        <dbReference type="SAM" id="MobiDB-lite"/>
    </source>
</evidence>
<gene>
    <name evidence="3" type="ORF">HOV93_29960</name>
</gene>
<comment type="caution">
    <text evidence="3">The sequence shown here is derived from an EMBL/GenBank/DDBJ whole genome shotgun (WGS) entry which is preliminary data.</text>
</comment>
<dbReference type="EMBL" id="JABRWO010000008">
    <property type="protein sequence ID" value="MBA2115810.1"/>
    <property type="molecule type" value="Genomic_DNA"/>
</dbReference>
<organism evidence="3 4">
    <name type="scientific">Bremerella alba</name>
    <dbReference type="NCBI Taxonomy" id="980252"/>
    <lineage>
        <taxon>Bacteria</taxon>
        <taxon>Pseudomonadati</taxon>
        <taxon>Planctomycetota</taxon>
        <taxon>Planctomycetia</taxon>
        <taxon>Pirellulales</taxon>
        <taxon>Pirellulaceae</taxon>
        <taxon>Bremerella</taxon>
    </lineage>
</organism>
<evidence type="ECO:0000313" key="3">
    <source>
        <dbReference type="EMBL" id="MBA2115810.1"/>
    </source>
</evidence>
<dbReference type="Proteomes" id="UP000551616">
    <property type="component" value="Unassembled WGS sequence"/>
</dbReference>
<dbReference type="InterPro" id="IPR025641">
    <property type="entry name" value="DUF4340"/>
</dbReference>
<name>A0A7V8V6F8_9BACT</name>
<protein>
    <recommendedName>
        <fullName evidence="2">DUF4340 domain-containing protein</fullName>
    </recommendedName>
</protein>
<feature type="domain" description="DUF4340" evidence="2">
    <location>
        <begin position="78"/>
        <end position="297"/>
    </location>
</feature>
<feature type="compositionally biased region" description="Polar residues" evidence="1">
    <location>
        <begin position="468"/>
        <end position="478"/>
    </location>
</feature>
<feature type="compositionally biased region" description="Pro residues" evidence="1">
    <location>
        <begin position="498"/>
        <end position="509"/>
    </location>
</feature>
<dbReference type="RefSeq" id="WP_207397245.1">
    <property type="nucleotide sequence ID" value="NZ_JABRWO010000008.1"/>
</dbReference>
<proteinExistence type="predicted"/>
<keyword evidence="4" id="KW-1185">Reference proteome</keyword>
<sequence>MSEAVKTLIFLAMAVVMGGLAYVSRPAPATSAPEEEVNQPLFPEFTNPLQAESMQITRYDSERGQIRRFEVSNTSDGWQIKSKGGYPANATAHMTQAANSLVDLKVLRIVSDLPGQQAEYGVVEPNANAISAADEGVGQMVTINDKSDKTLANLIVGAADKADPQLRYVRVPGRDRIYLVRLDPTVFSTEFSDWINKDLLQINPFDVASLRFRNHTMQASPDNRLTVLPQLDAKVAFNAERSDWRLISLKEASPGNPTELTDAELPAGNKLNSEKLDEIRNSLDDLTIADVFRKPEQLAEALKSGDGLKGIKQEDLPTLYSNGFFLYTMPGESEKHLIGLTGELVIETQDAIRYRLLFGKEVLGGNDKNQKQQFLFVQTELVDEMLPPPMLQEVPEIKEGEDQDIEAQAKAREKILQANDVAMTAYREKKNVATQKIFELNARFADWYYVVKAENVAKILLSRDQLGVPTNQPTNQPSGAPGRVFPGGPGMGMMRPPTAQPPAAQPMPQPEATEESATEQPASEKPAGEDKPKEDATASEEPSDTPSEPMSSDAENEEAAAEEKSAEKEATSTSEEQPANDGEPSDSENTPPAEDKPE</sequence>
<feature type="compositionally biased region" description="Basic and acidic residues" evidence="1">
    <location>
        <begin position="561"/>
        <end position="570"/>
    </location>
</feature>
<evidence type="ECO:0000259" key="2">
    <source>
        <dbReference type="Pfam" id="PF14238"/>
    </source>
</evidence>
<dbReference type="Pfam" id="PF14238">
    <property type="entry name" value="DUF4340"/>
    <property type="match status" value="1"/>
</dbReference>
<reference evidence="3 4" key="1">
    <citation type="submission" date="2020-05" db="EMBL/GenBank/DDBJ databases">
        <title>Bremerella alba sp. nov., a novel planctomycete isolated from the surface of the macroalga Fucus spiralis.</title>
        <authorList>
            <person name="Godinho O."/>
            <person name="Botelho R."/>
            <person name="Albuquerque L."/>
            <person name="Wiegand S."/>
            <person name="Da Costa M.S."/>
            <person name="Lobo-Da-Cunha A."/>
            <person name="Jogler C."/>
            <person name="Lage O.M."/>
        </authorList>
    </citation>
    <scope>NUCLEOTIDE SEQUENCE [LARGE SCALE GENOMIC DNA]</scope>
    <source>
        <strain evidence="3 4">FF15</strain>
    </source>
</reference>
<feature type="compositionally biased region" description="Basic and acidic residues" evidence="1">
    <location>
        <begin position="526"/>
        <end position="536"/>
    </location>
</feature>
<accession>A0A7V8V6F8</accession>
<evidence type="ECO:0000313" key="4">
    <source>
        <dbReference type="Proteomes" id="UP000551616"/>
    </source>
</evidence>
<dbReference type="AlphaFoldDB" id="A0A7V8V6F8"/>